<sequence>MLTAEAVHLTTLSDSYGAPLAEYYFLPTNAILYIRWHGHLTAAAIIRGVTAAMQQIEEHPFRHVLNDKRDTGGDWSEALPWLQYEWRPLAVAAGIRAIAYILSPDFNAQLVSSEFVEAMYGQINVSLFVSETEAIRWLQKQ</sequence>
<dbReference type="Proteomes" id="UP000664369">
    <property type="component" value="Unassembled WGS sequence"/>
</dbReference>
<evidence type="ECO:0000313" key="2">
    <source>
        <dbReference type="Proteomes" id="UP000664369"/>
    </source>
</evidence>
<dbReference type="InterPro" id="IPR021866">
    <property type="entry name" value="SpoIIAA-like"/>
</dbReference>
<dbReference type="RefSeq" id="WP_208174987.1">
    <property type="nucleotide sequence ID" value="NZ_JAGETZ010000004.1"/>
</dbReference>
<name>A0ABS3QDM8_9BACT</name>
<evidence type="ECO:0000313" key="1">
    <source>
        <dbReference type="EMBL" id="MBO2009349.1"/>
    </source>
</evidence>
<comment type="caution">
    <text evidence="1">The sequence shown here is derived from an EMBL/GenBank/DDBJ whole genome shotgun (WGS) entry which is preliminary data.</text>
</comment>
<dbReference type="Pfam" id="PF11964">
    <property type="entry name" value="SpoIIAA-like"/>
    <property type="match status" value="1"/>
</dbReference>
<reference evidence="1 2" key="1">
    <citation type="submission" date="2021-03" db="EMBL/GenBank/DDBJ databases">
        <authorList>
            <person name="Kim M.K."/>
        </authorList>
    </citation>
    <scope>NUCLEOTIDE SEQUENCE [LARGE SCALE GENOMIC DNA]</scope>
    <source>
        <strain evidence="1 2">BT442</strain>
    </source>
</reference>
<dbReference type="EMBL" id="JAGETZ010000004">
    <property type="protein sequence ID" value="MBO2009349.1"/>
    <property type="molecule type" value="Genomic_DNA"/>
</dbReference>
<proteinExistence type="predicted"/>
<organism evidence="1 2">
    <name type="scientific">Hymenobacter negativus</name>
    <dbReference type="NCBI Taxonomy" id="2795026"/>
    <lineage>
        <taxon>Bacteria</taxon>
        <taxon>Pseudomonadati</taxon>
        <taxon>Bacteroidota</taxon>
        <taxon>Cytophagia</taxon>
        <taxon>Cytophagales</taxon>
        <taxon>Hymenobacteraceae</taxon>
        <taxon>Hymenobacter</taxon>
    </lineage>
</organism>
<keyword evidence="2" id="KW-1185">Reference proteome</keyword>
<protein>
    <submittedName>
        <fullName evidence="1">STAS/SEC14 domain-containing protein</fullName>
    </submittedName>
</protein>
<gene>
    <name evidence="1" type="ORF">J4E00_09830</name>
</gene>
<accession>A0ABS3QDM8</accession>